<keyword evidence="4" id="KW-0964">Secreted</keyword>
<keyword evidence="11 16" id="KW-0472">Membrane</keyword>
<dbReference type="GO" id="GO:0008201">
    <property type="term" value="F:heparin binding"/>
    <property type="evidence" value="ECO:0007669"/>
    <property type="project" value="UniProtKB-KW"/>
</dbReference>
<evidence type="ECO:0000256" key="8">
    <source>
        <dbReference type="ARBA" id="ARBA00022729"/>
    </source>
</evidence>
<evidence type="ECO:0000256" key="11">
    <source>
        <dbReference type="ARBA" id="ARBA00023136"/>
    </source>
</evidence>
<evidence type="ECO:0000256" key="10">
    <source>
        <dbReference type="ARBA" id="ARBA00023030"/>
    </source>
</evidence>
<keyword evidence="3" id="KW-1003">Cell membrane</keyword>
<keyword evidence="6" id="KW-0358">Heparin-binding</keyword>
<feature type="region of interest" description="Disordered" evidence="15">
    <location>
        <begin position="48"/>
        <end position="85"/>
    </location>
</feature>
<dbReference type="GO" id="GO:0005615">
    <property type="term" value="C:extracellular space"/>
    <property type="evidence" value="ECO:0007669"/>
    <property type="project" value="TreeGrafter"/>
</dbReference>
<feature type="compositionally biased region" description="Basic and acidic residues" evidence="15">
    <location>
        <begin position="272"/>
        <end position="287"/>
    </location>
</feature>
<gene>
    <name evidence="19" type="ORF">MMEN_LOCUS17587</name>
</gene>
<comment type="subcellular location">
    <subcellularLocation>
        <location evidence="2">Cell membrane</location>
        <topology evidence="2">Single-pass type I membrane protein</topology>
    </subcellularLocation>
    <subcellularLocation>
        <location evidence="1">Secreted</location>
        <location evidence="1">Extracellular space</location>
    </subcellularLocation>
</comment>
<dbReference type="SUPFAM" id="SSF57196">
    <property type="entry name" value="EGF/Laminin"/>
    <property type="match status" value="1"/>
</dbReference>
<evidence type="ECO:0000256" key="5">
    <source>
        <dbReference type="ARBA" id="ARBA00022536"/>
    </source>
</evidence>
<keyword evidence="20" id="KW-1185">Reference proteome</keyword>
<dbReference type="GO" id="GO:0007173">
    <property type="term" value="P:epidermal growth factor receptor signaling pathway"/>
    <property type="evidence" value="ECO:0007669"/>
    <property type="project" value="TreeGrafter"/>
</dbReference>
<dbReference type="PANTHER" id="PTHR10740">
    <property type="entry name" value="TRANSFORMING GROWTH FACTOR ALPHA"/>
    <property type="match status" value="1"/>
</dbReference>
<dbReference type="AlphaFoldDB" id="A0A8S4BM45"/>
<dbReference type="FunFam" id="2.10.25.10:FF:000158">
    <property type="entry name" value="proheparin-binding EGF-like growth factor"/>
    <property type="match status" value="1"/>
</dbReference>
<evidence type="ECO:0000313" key="19">
    <source>
        <dbReference type="EMBL" id="CAG5991982.1"/>
    </source>
</evidence>
<feature type="region of interest" description="Disordered" evidence="15">
    <location>
        <begin position="100"/>
        <end position="135"/>
    </location>
</feature>
<dbReference type="PROSITE" id="PS50026">
    <property type="entry name" value="EGF_3"/>
    <property type="match status" value="1"/>
</dbReference>
<evidence type="ECO:0000313" key="20">
    <source>
        <dbReference type="Proteomes" id="UP000677803"/>
    </source>
</evidence>
<feature type="disulfide bond" evidence="14">
    <location>
        <begin position="164"/>
        <end position="173"/>
    </location>
</feature>
<keyword evidence="9 16" id="KW-1133">Transmembrane helix</keyword>
<organism evidence="19 20">
    <name type="scientific">Menidia menidia</name>
    <name type="common">Atlantic silverside</name>
    <dbReference type="NCBI Taxonomy" id="238744"/>
    <lineage>
        <taxon>Eukaryota</taxon>
        <taxon>Metazoa</taxon>
        <taxon>Chordata</taxon>
        <taxon>Craniata</taxon>
        <taxon>Vertebrata</taxon>
        <taxon>Euteleostomi</taxon>
        <taxon>Actinopterygii</taxon>
        <taxon>Neopterygii</taxon>
        <taxon>Teleostei</taxon>
        <taxon>Neoteleostei</taxon>
        <taxon>Acanthomorphata</taxon>
        <taxon>Ovalentaria</taxon>
        <taxon>Atherinomorphae</taxon>
        <taxon>Atheriniformes</taxon>
        <taxon>Atherinopsidae</taxon>
        <taxon>Menidiinae</taxon>
        <taxon>Menidia</taxon>
    </lineage>
</organism>
<feature type="domain" description="EGF-like" evidence="18">
    <location>
        <begin position="134"/>
        <end position="174"/>
    </location>
</feature>
<dbReference type="GO" id="GO:0005154">
    <property type="term" value="F:epidermal growth factor receptor binding"/>
    <property type="evidence" value="ECO:0007669"/>
    <property type="project" value="TreeGrafter"/>
</dbReference>
<proteinExistence type="predicted"/>
<evidence type="ECO:0000256" key="3">
    <source>
        <dbReference type="ARBA" id="ARBA00022475"/>
    </source>
</evidence>
<dbReference type="GO" id="GO:0008284">
    <property type="term" value="P:positive regulation of cell population proliferation"/>
    <property type="evidence" value="ECO:0007669"/>
    <property type="project" value="TreeGrafter"/>
</dbReference>
<feature type="compositionally biased region" description="Basic residues" evidence="15">
    <location>
        <begin position="118"/>
        <end position="135"/>
    </location>
</feature>
<evidence type="ECO:0000256" key="2">
    <source>
        <dbReference type="ARBA" id="ARBA00004251"/>
    </source>
</evidence>
<keyword evidence="10" id="KW-0339">Growth factor</keyword>
<evidence type="ECO:0000256" key="1">
    <source>
        <dbReference type="ARBA" id="ARBA00004239"/>
    </source>
</evidence>
<keyword evidence="8 17" id="KW-0732">Signal</keyword>
<dbReference type="PROSITE" id="PS00022">
    <property type="entry name" value="EGF_1"/>
    <property type="match status" value="1"/>
</dbReference>
<keyword evidence="5 14" id="KW-0245">EGF-like domain</keyword>
<evidence type="ECO:0000256" key="4">
    <source>
        <dbReference type="ARBA" id="ARBA00022525"/>
    </source>
</evidence>
<dbReference type="GO" id="GO:0005886">
    <property type="term" value="C:plasma membrane"/>
    <property type="evidence" value="ECO:0007669"/>
    <property type="project" value="UniProtKB-SubCell"/>
</dbReference>
<dbReference type="Proteomes" id="UP000677803">
    <property type="component" value="Unassembled WGS sequence"/>
</dbReference>
<comment type="caution">
    <text evidence="19">The sequence shown here is derived from an EMBL/GenBank/DDBJ whole genome shotgun (WGS) entry which is preliminary data.</text>
</comment>
<sequence>MRIFPFALLLVHALVVSRLATGASVDRYEKDRHTSVINLLDTTRDRRVEEDSGHVADTVSEYDQEDKEEDEYDDEYYSDDEYEDGISGDYELELPRVAMSSKPKEPSNILEEDNTQPKRVRGKGRKRGKGKGKKRNPCLKKFKDFCIHGTCQYLRSIRQPSCVCDLNYSGERCEFFTLPSHSPGGYNRTTALAVVAVVLSSVCLTIIGLLLMLRFHKRGARRSRAKMQKFYLKLGTQKRTATGGPGGNRNVRGEGSRGQTPDVLADFSDGQRTAERIPDGPRRTRPV</sequence>
<reference evidence="19" key="1">
    <citation type="submission" date="2021-05" db="EMBL/GenBank/DDBJ databases">
        <authorList>
            <person name="Tigano A."/>
        </authorList>
    </citation>
    <scope>NUCLEOTIDE SEQUENCE</scope>
</reference>
<feature type="compositionally biased region" description="Acidic residues" evidence="15">
    <location>
        <begin position="60"/>
        <end position="85"/>
    </location>
</feature>
<evidence type="ECO:0000256" key="12">
    <source>
        <dbReference type="ARBA" id="ARBA00023157"/>
    </source>
</evidence>
<dbReference type="Gene3D" id="2.10.25.10">
    <property type="entry name" value="Laminin"/>
    <property type="match status" value="1"/>
</dbReference>
<accession>A0A8S4BM45</accession>
<evidence type="ECO:0000256" key="13">
    <source>
        <dbReference type="ARBA" id="ARBA00040098"/>
    </source>
</evidence>
<evidence type="ECO:0000256" key="16">
    <source>
        <dbReference type="SAM" id="Phobius"/>
    </source>
</evidence>
<evidence type="ECO:0000256" key="17">
    <source>
        <dbReference type="SAM" id="SignalP"/>
    </source>
</evidence>
<evidence type="ECO:0000256" key="15">
    <source>
        <dbReference type="SAM" id="MobiDB-lite"/>
    </source>
</evidence>
<keyword evidence="12 14" id="KW-1015">Disulfide bond</keyword>
<evidence type="ECO:0000259" key="18">
    <source>
        <dbReference type="PROSITE" id="PS50026"/>
    </source>
</evidence>
<dbReference type="OrthoDB" id="8780145at2759"/>
<evidence type="ECO:0000256" key="14">
    <source>
        <dbReference type="PROSITE-ProRule" id="PRU00076"/>
    </source>
</evidence>
<dbReference type="GO" id="GO:0008083">
    <property type="term" value="F:growth factor activity"/>
    <property type="evidence" value="ECO:0007669"/>
    <property type="project" value="UniProtKB-KW"/>
</dbReference>
<feature type="transmembrane region" description="Helical" evidence="16">
    <location>
        <begin position="191"/>
        <end position="213"/>
    </location>
</feature>
<keyword evidence="7 16" id="KW-0812">Transmembrane</keyword>
<dbReference type="PANTHER" id="PTHR10740:SF4">
    <property type="entry name" value="PROHEPARIN-BINDING EGF-LIKE GROWTH FACTOR"/>
    <property type="match status" value="1"/>
</dbReference>
<dbReference type="InterPro" id="IPR000742">
    <property type="entry name" value="EGF"/>
</dbReference>
<feature type="signal peptide" evidence="17">
    <location>
        <begin position="1"/>
        <end position="22"/>
    </location>
</feature>
<protein>
    <recommendedName>
        <fullName evidence="13">Proheparin-binding EGF-like growth factor</fullName>
    </recommendedName>
</protein>
<evidence type="ECO:0000256" key="7">
    <source>
        <dbReference type="ARBA" id="ARBA00022692"/>
    </source>
</evidence>
<evidence type="ECO:0000256" key="6">
    <source>
        <dbReference type="ARBA" id="ARBA00022674"/>
    </source>
</evidence>
<dbReference type="EMBL" id="CAJRST010036666">
    <property type="protein sequence ID" value="CAG5991982.1"/>
    <property type="molecule type" value="Genomic_DNA"/>
</dbReference>
<evidence type="ECO:0000256" key="9">
    <source>
        <dbReference type="ARBA" id="ARBA00022989"/>
    </source>
</evidence>
<feature type="region of interest" description="Disordered" evidence="15">
    <location>
        <begin position="238"/>
        <end position="287"/>
    </location>
</feature>
<comment type="caution">
    <text evidence="14">Lacks conserved residue(s) required for the propagation of feature annotation.</text>
</comment>
<name>A0A8S4BM45_9TELE</name>
<feature type="chain" id="PRO_5035922218" description="Proheparin-binding EGF-like growth factor" evidence="17">
    <location>
        <begin position="23"/>
        <end position="287"/>
    </location>
</feature>